<dbReference type="SMART" id="SM00388">
    <property type="entry name" value="HisKA"/>
    <property type="match status" value="1"/>
</dbReference>
<dbReference type="PROSITE" id="PS50113">
    <property type="entry name" value="PAC"/>
    <property type="match status" value="1"/>
</dbReference>
<dbReference type="InterPro" id="IPR005467">
    <property type="entry name" value="His_kinase_dom"/>
</dbReference>
<dbReference type="InterPro" id="IPR003018">
    <property type="entry name" value="GAF"/>
</dbReference>
<dbReference type="InterPro" id="IPR035965">
    <property type="entry name" value="PAS-like_dom_sf"/>
</dbReference>
<dbReference type="Pfam" id="PF00512">
    <property type="entry name" value="HisKA"/>
    <property type="match status" value="1"/>
</dbReference>
<dbReference type="CDD" id="cd00082">
    <property type="entry name" value="HisKA"/>
    <property type="match status" value="1"/>
</dbReference>
<dbReference type="SUPFAM" id="SSF55781">
    <property type="entry name" value="GAF domain-like"/>
    <property type="match status" value="1"/>
</dbReference>
<dbReference type="InterPro" id="IPR001610">
    <property type="entry name" value="PAC"/>
</dbReference>
<feature type="domain" description="PAS" evidence="7">
    <location>
        <begin position="171"/>
        <end position="222"/>
    </location>
</feature>
<dbReference type="SUPFAM" id="SSF55874">
    <property type="entry name" value="ATPase domain of HSP90 chaperone/DNA topoisomerase II/histidine kinase"/>
    <property type="match status" value="1"/>
</dbReference>
<dbReference type="InterPro" id="IPR004358">
    <property type="entry name" value="Sig_transdc_His_kin-like_C"/>
</dbReference>
<evidence type="ECO:0000256" key="2">
    <source>
        <dbReference type="ARBA" id="ARBA00012438"/>
    </source>
</evidence>
<dbReference type="CDD" id="cd00130">
    <property type="entry name" value="PAS"/>
    <property type="match status" value="2"/>
</dbReference>
<dbReference type="Proteomes" id="UP000254771">
    <property type="component" value="Unassembled WGS sequence"/>
</dbReference>
<dbReference type="Gene3D" id="3.30.450.20">
    <property type="entry name" value="PAS domain"/>
    <property type="match status" value="3"/>
</dbReference>
<dbReference type="PANTHER" id="PTHR43047">
    <property type="entry name" value="TWO-COMPONENT HISTIDINE PROTEIN KINASE"/>
    <property type="match status" value="1"/>
</dbReference>
<dbReference type="Gene3D" id="1.10.287.130">
    <property type="match status" value="1"/>
</dbReference>
<dbReference type="SMART" id="SM00086">
    <property type="entry name" value="PAC"/>
    <property type="match status" value="3"/>
</dbReference>
<dbReference type="SMART" id="SM00387">
    <property type="entry name" value="HATPase_c"/>
    <property type="match status" value="1"/>
</dbReference>
<evidence type="ECO:0000259" key="8">
    <source>
        <dbReference type="PROSITE" id="PS50113"/>
    </source>
</evidence>
<dbReference type="SUPFAM" id="SSF47384">
    <property type="entry name" value="Homodimeric domain of signal transducing histidine kinase"/>
    <property type="match status" value="1"/>
</dbReference>
<dbReference type="InterPro" id="IPR029016">
    <property type="entry name" value="GAF-like_dom_sf"/>
</dbReference>
<dbReference type="Pfam" id="PF02518">
    <property type="entry name" value="HATPase_c"/>
    <property type="match status" value="1"/>
</dbReference>
<keyword evidence="5" id="KW-0418">Kinase</keyword>
<feature type="domain" description="Histidine kinase" evidence="6">
    <location>
        <begin position="625"/>
        <end position="856"/>
    </location>
</feature>
<evidence type="ECO:0000259" key="6">
    <source>
        <dbReference type="PROSITE" id="PS50109"/>
    </source>
</evidence>
<proteinExistence type="predicted"/>
<gene>
    <name evidence="9" type="ORF">DIZ78_08330</name>
</gene>
<sequence>MTRQTGKCDVRAPRWRDPCSYHRPERRMNAGDSVMTPPDSRLKLDNRHIHQEAFNRSEDAILLLQGEIFIDCNPAAVRILHAADKSEVLNSHPADLSPERQPDGRLSSEKATEMIITALEAHFHRFEWWHRRVDGEEFPCEVTLTTLHVDAETLLHVTWRDLTEEKAARQQHQLLETAFKQSPDGIAIAGMDGVIRTTNEAWARMHGYSADELPGRHLSLFHSPEQMERDVEPFNQEVVALGSHSGEVGHVRQNGEVFPTWMTVTLLRGGEGVPIGLIGSAHDISERKAQERRLQESEIRYRTLFELAPNAITTIDLEDGGFVQFNRFAHENLGYTRQEFERLRITDIDIIESPEEVQQHLQKIKQEGHDVFESQHRTKDGRIRNVEVICQLIEIDGRQFNQSVWRDITEQKRSHKVLRQEMQRRTSLSRLLEISLESHRQPELLQRFLVELLDQPRMKSRDQGAIFLANKAGDQLVLAVEHNLEKYFISHCSSVSFGHCLCGRAALQGKPIYSLCSDEPRHEIQFPGMESHGHYVIPVVSDGRTQGVINLYLDAGTEYDQMDVDYLNSAADILAGALNRLRIEEKLQQHSLLLEQTVSERTRELARAAAKAEEANLAKSRFLANMSHELRTPMHAILSFSRMGMQRLNQATLEKLGAYFTYINDSGDRLLFLLNDLLDLAKLESDRVSMVYTAADLQGVVNQCATEQMTRLEEQELTLKIVPPTCETRGCFDSQRIGQVIGNLLGNALKFTPAGRQIFITFSNGTLPCGRSKEDQTQCPSLRLSLRDEGIGIPEDELEAVFDKFIQSSKTRSEGGGTGLGLAISKEIIEAHGGRIWAQNYSQGGAEFVFEIPINREIGSS</sequence>
<dbReference type="Gene3D" id="3.30.565.10">
    <property type="entry name" value="Histidine kinase-like ATPase, C-terminal domain"/>
    <property type="match status" value="1"/>
</dbReference>
<dbReference type="PROSITE" id="PS50109">
    <property type="entry name" value="HIS_KIN"/>
    <property type="match status" value="1"/>
</dbReference>
<dbReference type="PROSITE" id="PS50112">
    <property type="entry name" value="PAS"/>
    <property type="match status" value="1"/>
</dbReference>
<evidence type="ECO:0000313" key="9">
    <source>
        <dbReference type="EMBL" id="RDH86185.1"/>
    </source>
</evidence>
<organism evidence="9 10">
    <name type="scientific">endosymbiont of Escarpia spicata</name>
    <dbReference type="NCBI Taxonomy" id="2200908"/>
    <lineage>
        <taxon>Bacteria</taxon>
        <taxon>Pseudomonadati</taxon>
        <taxon>Pseudomonadota</taxon>
        <taxon>Gammaproteobacteria</taxon>
        <taxon>sulfur-oxidizing symbionts</taxon>
    </lineage>
</organism>
<dbReference type="InterPro" id="IPR003594">
    <property type="entry name" value="HATPase_dom"/>
</dbReference>
<dbReference type="InterPro" id="IPR013656">
    <property type="entry name" value="PAS_4"/>
</dbReference>
<accession>A0A370DMQ3</accession>
<dbReference type="InterPro" id="IPR000700">
    <property type="entry name" value="PAS-assoc_C"/>
</dbReference>
<dbReference type="Gene3D" id="3.30.450.40">
    <property type="match status" value="1"/>
</dbReference>
<keyword evidence="3" id="KW-0597">Phosphoprotein</keyword>
<dbReference type="SUPFAM" id="SSF55785">
    <property type="entry name" value="PYP-like sensor domain (PAS domain)"/>
    <property type="match status" value="3"/>
</dbReference>
<evidence type="ECO:0000259" key="7">
    <source>
        <dbReference type="PROSITE" id="PS50112"/>
    </source>
</evidence>
<dbReference type="InterPro" id="IPR003661">
    <property type="entry name" value="HisK_dim/P_dom"/>
</dbReference>
<comment type="catalytic activity">
    <reaction evidence="1">
        <text>ATP + protein L-histidine = ADP + protein N-phospho-L-histidine.</text>
        <dbReference type="EC" id="2.7.13.3"/>
    </reaction>
</comment>
<dbReference type="Pfam" id="PF08448">
    <property type="entry name" value="PAS_4"/>
    <property type="match status" value="1"/>
</dbReference>
<dbReference type="InterPro" id="IPR000014">
    <property type="entry name" value="PAS"/>
</dbReference>
<dbReference type="InterPro" id="IPR036097">
    <property type="entry name" value="HisK_dim/P_sf"/>
</dbReference>
<keyword evidence="4" id="KW-0808">Transferase</keyword>
<dbReference type="InterPro" id="IPR036890">
    <property type="entry name" value="HATPase_C_sf"/>
</dbReference>
<dbReference type="SMART" id="SM00091">
    <property type="entry name" value="PAS"/>
    <property type="match status" value="3"/>
</dbReference>
<evidence type="ECO:0000256" key="4">
    <source>
        <dbReference type="ARBA" id="ARBA00022679"/>
    </source>
</evidence>
<comment type="caution">
    <text evidence="9">The sequence shown here is derived from an EMBL/GenBank/DDBJ whole genome shotgun (WGS) entry which is preliminary data.</text>
</comment>
<evidence type="ECO:0000256" key="1">
    <source>
        <dbReference type="ARBA" id="ARBA00000085"/>
    </source>
</evidence>
<dbReference type="GO" id="GO:0000155">
    <property type="term" value="F:phosphorelay sensor kinase activity"/>
    <property type="evidence" value="ECO:0007669"/>
    <property type="project" value="InterPro"/>
</dbReference>
<dbReference type="EMBL" id="QFXE01000010">
    <property type="protein sequence ID" value="RDH86185.1"/>
    <property type="molecule type" value="Genomic_DNA"/>
</dbReference>
<evidence type="ECO:0000313" key="10">
    <source>
        <dbReference type="Proteomes" id="UP000254771"/>
    </source>
</evidence>
<reference evidence="9 10" key="1">
    <citation type="journal article" date="2018" name="ISME J.">
        <title>Endosymbiont genomes yield clues of tubeworm success.</title>
        <authorList>
            <person name="Li Y."/>
            <person name="Liles M.R."/>
            <person name="Halanych K.M."/>
        </authorList>
    </citation>
    <scope>NUCLEOTIDE SEQUENCE [LARGE SCALE GENOMIC DNA]</scope>
    <source>
        <strain evidence="9">A1462</strain>
    </source>
</reference>
<dbReference type="PANTHER" id="PTHR43047:SF64">
    <property type="entry name" value="HISTIDINE KINASE CONTAINING CHEY-HOMOLOGOUS RECEIVER DOMAIN AND PAS DOMAIN-RELATED"/>
    <property type="match status" value="1"/>
</dbReference>
<protein>
    <recommendedName>
        <fullName evidence="2">histidine kinase</fullName>
        <ecNumber evidence="2">2.7.13.3</ecNumber>
    </recommendedName>
</protein>
<dbReference type="Pfam" id="PF13185">
    <property type="entry name" value="GAF_2"/>
    <property type="match status" value="1"/>
</dbReference>
<name>A0A370DMQ3_9GAMM</name>
<feature type="domain" description="PAC" evidence="8">
    <location>
        <begin position="244"/>
        <end position="296"/>
    </location>
</feature>
<evidence type="ECO:0000256" key="3">
    <source>
        <dbReference type="ARBA" id="ARBA00022553"/>
    </source>
</evidence>
<keyword evidence="10" id="KW-1185">Reference proteome</keyword>
<dbReference type="Pfam" id="PF13426">
    <property type="entry name" value="PAS_9"/>
    <property type="match status" value="2"/>
</dbReference>
<dbReference type="AlphaFoldDB" id="A0A370DMQ3"/>
<evidence type="ECO:0000256" key="5">
    <source>
        <dbReference type="ARBA" id="ARBA00022777"/>
    </source>
</evidence>
<dbReference type="PRINTS" id="PR00344">
    <property type="entry name" value="BCTRLSENSOR"/>
</dbReference>
<dbReference type="EC" id="2.7.13.3" evidence="2"/>
<dbReference type="NCBIfam" id="TIGR00229">
    <property type="entry name" value="sensory_box"/>
    <property type="match status" value="2"/>
</dbReference>